<organism evidence="11 12">
    <name type="scientific">Lactobacillus xylocopicola</name>
    <dbReference type="NCBI Taxonomy" id="2976676"/>
    <lineage>
        <taxon>Bacteria</taxon>
        <taxon>Bacillati</taxon>
        <taxon>Bacillota</taxon>
        <taxon>Bacilli</taxon>
        <taxon>Lactobacillales</taxon>
        <taxon>Lactobacillaceae</taxon>
        <taxon>Lactobacillus</taxon>
    </lineage>
</organism>
<dbReference type="Pfam" id="PF07730">
    <property type="entry name" value="HisKA_3"/>
    <property type="match status" value="1"/>
</dbReference>
<evidence type="ECO:0000256" key="6">
    <source>
        <dbReference type="ARBA" id="ARBA00022777"/>
    </source>
</evidence>
<keyword evidence="8" id="KW-0902">Two-component regulatory system</keyword>
<dbReference type="Proteomes" id="UP001321741">
    <property type="component" value="Chromosome"/>
</dbReference>
<evidence type="ECO:0000256" key="2">
    <source>
        <dbReference type="ARBA" id="ARBA00012438"/>
    </source>
</evidence>
<dbReference type="Gene3D" id="3.30.565.10">
    <property type="entry name" value="Histidine kinase-like ATPase, C-terminal domain"/>
    <property type="match status" value="1"/>
</dbReference>
<dbReference type="SUPFAM" id="SSF55874">
    <property type="entry name" value="ATPase domain of HSP90 chaperone/DNA topoisomerase II/histidine kinase"/>
    <property type="match status" value="1"/>
</dbReference>
<gene>
    <name evidence="11" type="ORF">KIM322_09240</name>
</gene>
<dbReference type="GO" id="GO:0016301">
    <property type="term" value="F:kinase activity"/>
    <property type="evidence" value="ECO:0007669"/>
    <property type="project" value="UniProtKB-KW"/>
</dbReference>
<protein>
    <recommendedName>
        <fullName evidence="2">histidine kinase</fullName>
        <ecNumber evidence="2">2.7.13.3</ecNumber>
    </recommendedName>
</protein>
<accession>A0ABN6SLW5</accession>
<keyword evidence="9" id="KW-0812">Transmembrane</keyword>
<evidence type="ECO:0000256" key="7">
    <source>
        <dbReference type="ARBA" id="ARBA00022840"/>
    </source>
</evidence>
<keyword evidence="12" id="KW-1185">Reference proteome</keyword>
<dbReference type="InterPro" id="IPR011712">
    <property type="entry name" value="Sig_transdc_His_kin_sub3_dim/P"/>
</dbReference>
<dbReference type="Gene3D" id="1.20.5.1930">
    <property type="match status" value="1"/>
</dbReference>
<proteinExistence type="predicted"/>
<dbReference type="EC" id="2.7.13.3" evidence="2"/>
<keyword evidence="7" id="KW-0067">ATP-binding</keyword>
<comment type="catalytic activity">
    <reaction evidence="1">
        <text>ATP + protein L-histidine = ADP + protein N-phospho-L-histidine.</text>
        <dbReference type="EC" id="2.7.13.3"/>
    </reaction>
</comment>
<evidence type="ECO:0000256" key="8">
    <source>
        <dbReference type="ARBA" id="ARBA00023012"/>
    </source>
</evidence>
<feature type="transmembrane region" description="Helical" evidence="9">
    <location>
        <begin position="42"/>
        <end position="65"/>
    </location>
</feature>
<keyword evidence="9" id="KW-0472">Membrane</keyword>
<keyword evidence="4" id="KW-0808">Transferase</keyword>
<evidence type="ECO:0000256" key="1">
    <source>
        <dbReference type="ARBA" id="ARBA00000085"/>
    </source>
</evidence>
<dbReference type="PANTHER" id="PTHR24421:SF10">
    <property type="entry name" value="NITRATE_NITRITE SENSOR PROTEIN NARQ"/>
    <property type="match status" value="1"/>
</dbReference>
<evidence type="ECO:0000256" key="3">
    <source>
        <dbReference type="ARBA" id="ARBA00022553"/>
    </source>
</evidence>
<sequence>MTLLLAGLALFDPSFIYFFPVIVRVTLLQTKSHKLLLLVIPLLIQLNWLKLLVLLACLLACYFAYEDRELDRAQQEKRQLQDDSFEQLLTLQQQKLDLETNEQTKLMLQLANERNRIARDIHDNVGHLLSSSIIQLGAVTLLNQDAKLTKPLTELNTTVNRAMDSIRNSVHGIQAKALTLSQALKPIIADFTFCTLQIAGHPFDETSFKQNQIIVMTVKEAFTNVLKHSNASLVTLKFQTLPAFYQVQIADNGTSKGSFSRGMGLASMQQRAEEVGGQLHLYQGNKGFSITLILPRKEENVKNSLS</sequence>
<dbReference type="InterPro" id="IPR036890">
    <property type="entry name" value="HATPase_C_sf"/>
</dbReference>
<evidence type="ECO:0000256" key="9">
    <source>
        <dbReference type="SAM" id="Phobius"/>
    </source>
</evidence>
<evidence type="ECO:0000313" key="12">
    <source>
        <dbReference type="Proteomes" id="UP001321741"/>
    </source>
</evidence>
<keyword evidence="3" id="KW-0597">Phosphoprotein</keyword>
<evidence type="ECO:0000256" key="5">
    <source>
        <dbReference type="ARBA" id="ARBA00022741"/>
    </source>
</evidence>
<evidence type="ECO:0000259" key="10">
    <source>
        <dbReference type="Pfam" id="PF07730"/>
    </source>
</evidence>
<dbReference type="CDD" id="cd16917">
    <property type="entry name" value="HATPase_UhpB-NarQ-NarX-like"/>
    <property type="match status" value="1"/>
</dbReference>
<feature type="domain" description="Signal transduction histidine kinase subgroup 3 dimerisation and phosphoacceptor" evidence="10">
    <location>
        <begin position="113"/>
        <end position="176"/>
    </location>
</feature>
<dbReference type="PANTHER" id="PTHR24421">
    <property type="entry name" value="NITRATE/NITRITE SENSOR PROTEIN NARX-RELATED"/>
    <property type="match status" value="1"/>
</dbReference>
<dbReference type="EMBL" id="AP026803">
    <property type="protein sequence ID" value="BDR60663.1"/>
    <property type="molecule type" value="Genomic_DNA"/>
</dbReference>
<reference evidence="11 12" key="1">
    <citation type="journal article" date="2023" name="Microbiol. Spectr.">
        <title>Symbiosis of Carpenter Bees with Uncharacterized Lactic Acid Bacteria Showing NAD Auxotrophy.</title>
        <authorList>
            <person name="Kawasaki S."/>
            <person name="Ozawa K."/>
            <person name="Mori T."/>
            <person name="Yamamoto A."/>
            <person name="Ito M."/>
            <person name="Ohkuma M."/>
            <person name="Sakamoto M."/>
            <person name="Matsutani M."/>
        </authorList>
    </citation>
    <scope>NUCLEOTIDE SEQUENCE [LARGE SCALE GENOMIC DNA]</scope>
    <source>
        <strain evidence="11 12">Kim32-2</strain>
    </source>
</reference>
<keyword evidence="6 11" id="KW-0418">Kinase</keyword>
<evidence type="ECO:0000256" key="4">
    <source>
        <dbReference type="ARBA" id="ARBA00022679"/>
    </source>
</evidence>
<keyword evidence="5" id="KW-0547">Nucleotide-binding</keyword>
<keyword evidence="9" id="KW-1133">Transmembrane helix</keyword>
<name>A0ABN6SLW5_9LACO</name>
<evidence type="ECO:0000313" key="11">
    <source>
        <dbReference type="EMBL" id="BDR60663.1"/>
    </source>
</evidence>
<dbReference type="InterPro" id="IPR050482">
    <property type="entry name" value="Sensor_HK_TwoCompSys"/>
</dbReference>